<dbReference type="EMBL" id="MU853770">
    <property type="protein sequence ID" value="KAK3942867.1"/>
    <property type="molecule type" value="Genomic_DNA"/>
</dbReference>
<evidence type="ECO:0000313" key="1">
    <source>
        <dbReference type="EMBL" id="KAK3942867.1"/>
    </source>
</evidence>
<organism evidence="1 2">
    <name type="scientific">Diplogelasinospora grovesii</name>
    <dbReference type="NCBI Taxonomy" id="303347"/>
    <lineage>
        <taxon>Eukaryota</taxon>
        <taxon>Fungi</taxon>
        <taxon>Dikarya</taxon>
        <taxon>Ascomycota</taxon>
        <taxon>Pezizomycotina</taxon>
        <taxon>Sordariomycetes</taxon>
        <taxon>Sordariomycetidae</taxon>
        <taxon>Sordariales</taxon>
        <taxon>Diplogelasinosporaceae</taxon>
        <taxon>Diplogelasinospora</taxon>
    </lineage>
</organism>
<keyword evidence="2" id="KW-1185">Reference proteome</keyword>
<name>A0AAN6NFP5_9PEZI</name>
<protein>
    <submittedName>
        <fullName evidence="1">Uncharacterized protein</fullName>
    </submittedName>
</protein>
<proteinExistence type="predicted"/>
<comment type="caution">
    <text evidence="1">The sequence shown here is derived from an EMBL/GenBank/DDBJ whole genome shotgun (WGS) entry which is preliminary data.</text>
</comment>
<accession>A0AAN6NFP5</accession>
<evidence type="ECO:0000313" key="2">
    <source>
        <dbReference type="Proteomes" id="UP001303473"/>
    </source>
</evidence>
<gene>
    <name evidence="1" type="ORF">QBC46DRAFT_447426</name>
</gene>
<dbReference type="AlphaFoldDB" id="A0AAN6NFP5"/>
<reference evidence="2" key="1">
    <citation type="journal article" date="2023" name="Mol. Phylogenet. Evol.">
        <title>Genome-scale phylogeny and comparative genomics of the fungal order Sordariales.</title>
        <authorList>
            <person name="Hensen N."/>
            <person name="Bonometti L."/>
            <person name="Westerberg I."/>
            <person name="Brannstrom I.O."/>
            <person name="Guillou S."/>
            <person name="Cros-Aarteil S."/>
            <person name="Calhoun S."/>
            <person name="Haridas S."/>
            <person name="Kuo A."/>
            <person name="Mondo S."/>
            <person name="Pangilinan J."/>
            <person name="Riley R."/>
            <person name="LaButti K."/>
            <person name="Andreopoulos B."/>
            <person name="Lipzen A."/>
            <person name="Chen C."/>
            <person name="Yan M."/>
            <person name="Daum C."/>
            <person name="Ng V."/>
            <person name="Clum A."/>
            <person name="Steindorff A."/>
            <person name="Ohm R.A."/>
            <person name="Martin F."/>
            <person name="Silar P."/>
            <person name="Natvig D.O."/>
            <person name="Lalanne C."/>
            <person name="Gautier V."/>
            <person name="Ament-Velasquez S.L."/>
            <person name="Kruys A."/>
            <person name="Hutchinson M.I."/>
            <person name="Powell A.J."/>
            <person name="Barry K."/>
            <person name="Miller A.N."/>
            <person name="Grigoriev I.V."/>
            <person name="Debuchy R."/>
            <person name="Gladieux P."/>
            <person name="Hiltunen Thoren M."/>
            <person name="Johannesson H."/>
        </authorList>
    </citation>
    <scope>NUCLEOTIDE SEQUENCE [LARGE SCALE GENOMIC DNA]</scope>
    <source>
        <strain evidence="2">CBS 340.73</strain>
    </source>
</reference>
<dbReference type="Proteomes" id="UP001303473">
    <property type="component" value="Unassembled WGS sequence"/>
</dbReference>
<sequence>MRDDGGLETYSSSATQTYQSVPVRFYTATDGYRRCLSRSSEPRRLTYICRRVNSWAYVSGFVVILAHMHVSPTHGDVKRDRVLASYALTILQKMTDATVLVSFRRPHQVVVELDRRARTAVEQAEKRRLTGGQFLSRIQVTAEAEDIPTHQFPVKGNSIWIADDVIFDVGGLTSPFYLDNLTSV</sequence>